<dbReference type="PANTHER" id="PTHR46517">
    <property type="entry name" value="FRUCTOSE-2,6-BISPHOSPHATASE TIGAR"/>
    <property type="match status" value="1"/>
</dbReference>
<protein>
    <submittedName>
        <fullName evidence="2">Uncharacterized protein</fullName>
    </submittedName>
</protein>
<evidence type="ECO:0000313" key="3">
    <source>
        <dbReference type="Proteomes" id="UP000054279"/>
    </source>
</evidence>
<sequence length="268" mass="30213">MPKGTSTLSEEKTREEEAIYPNKKCLNEYRVESSGSENIKITEEENVSNSASHYVVVTFIRHGQSTSNVEGLGRGQGDNEPLTALGIRQAQSRGVQYEDVRIDFLLSSPLVWAFKTANAITEQNCQKPEVMKLDIMKEQDHGHLYRTYISQGRYQSAAALRFGDAFENGGLPSRDYRTSGGESLDDLIVRGSLLLYYLKEYAVELDAPPQELSSEYQATGQIDELPQGIPHVVVISHNIFLSEFYEALLAWHETEHVFKNINFQNIES</sequence>
<accession>A0A0C9UVD3</accession>
<dbReference type="OrthoDB" id="354304at2759"/>
<evidence type="ECO:0000256" key="1">
    <source>
        <dbReference type="ARBA" id="ARBA00022801"/>
    </source>
</evidence>
<dbReference type="Gene3D" id="3.40.50.1240">
    <property type="entry name" value="Phosphoglycerate mutase-like"/>
    <property type="match status" value="1"/>
</dbReference>
<dbReference type="InterPro" id="IPR029033">
    <property type="entry name" value="His_PPase_superfam"/>
</dbReference>
<dbReference type="GO" id="GO:0043456">
    <property type="term" value="P:regulation of pentose-phosphate shunt"/>
    <property type="evidence" value="ECO:0007669"/>
    <property type="project" value="TreeGrafter"/>
</dbReference>
<dbReference type="HOGENOM" id="CLU_090713_0_0_1"/>
<dbReference type="SUPFAM" id="SSF53254">
    <property type="entry name" value="Phosphoglycerate mutase-like"/>
    <property type="match status" value="1"/>
</dbReference>
<dbReference type="Pfam" id="PF00300">
    <property type="entry name" value="His_Phos_1"/>
    <property type="match status" value="1"/>
</dbReference>
<keyword evidence="1" id="KW-0378">Hydrolase</keyword>
<dbReference type="CDD" id="cd07067">
    <property type="entry name" value="HP_PGM_like"/>
    <property type="match status" value="1"/>
</dbReference>
<dbReference type="InterPro" id="IPR013078">
    <property type="entry name" value="His_Pase_superF_clade-1"/>
</dbReference>
<dbReference type="GO" id="GO:0004331">
    <property type="term" value="F:fructose-2,6-bisphosphate 2-phosphatase activity"/>
    <property type="evidence" value="ECO:0007669"/>
    <property type="project" value="TreeGrafter"/>
</dbReference>
<dbReference type="GO" id="GO:0045820">
    <property type="term" value="P:negative regulation of glycolytic process"/>
    <property type="evidence" value="ECO:0007669"/>
    <property type="project" value="TreeGrafter"/>
</dbReference>
<proteinExistence type="predicted"/>
<dbReference type="GO" id="GO:0005829">
    <property type="term" value="C:cytosol"/>
    <property type="evidence" value="ECO:0007669"/>
    <property type="project" value="TreeGrafter"/>
</dbReference>
<keyword evidence="3" id="KW-1185">Reference proteome</keyword>
<name>A0A0C9UVD3_SPHS4</name>
<dbReference type="InterPro" id="IPR051695">
    <property type="entry name" value="Phosphoglycerate_Mutase"/>
</dbReference>
<dbReference type="PANTHER" id="PTHR46517:SF1">
    <property type="entry name" value="FRUCTOSE-2,6-BISPHOSPHATASE TIGAR"/>
    <property type="match status" value="1"/>
</dbReference>
<dbReference type="EMBL" id="KN837286">
    <property type="protein sequence ID" value="KIJ29276.1"/>
    <property type="molecule type" value="Genomic_DNA"/>
</dbReference>
<organism evidence="2 3">
    <name type="scientific">Sphaerobolus stellatus (strain SS14)</name>
    <dbReference type="NCBI Taxonomy" id="990650"/>
    <lineage>
        <taxon>Eukaryota</taxon>
        <taxon>Fungi</taxon>
        <taxon>Dikarya</taxon>
        <taxon>Basidiomycota</taxon>
        <taxon>Agaricomycotina</taxon>
        <taxon>Agaricomycetes</taxon>
        <taxon>Phallomycetidae</taxon>
        <taxon>Geastrales</taxon>
        <taxon>Sphaerobolaceae</taxon>
        <taxon>Sphaerobolus</taxon>
    </lineage>
</organism>
<evidence type="ECO:0000313" key="2">
    <source>
        <dbReference type="EMBL" id="KIJ29276.1"/>
    </source>
</evidence>
<dbReference type="AlphaFoldDB" id="A0A0C9UVD3"/>
<reference evidence="2 3" key="1">
    <citation type="submission" date="2014-06" db="EMBL/GenBank/DDBJ databases">
        <title>Evolutionary Origins and Diversification of the Mycorrhizal Mutualists.</title>
        <authorList>
            <consortium name="DOE Joint Genome Institute"/>
            <consortium name="Mycorrhizal Genomics Consortium"/>
            <person name="Kohler A."/>
            <person name="Kuo A."/>
            <person name="Nagy L.G."/>
            <person name="Floudas D."/>
            <person name="Copeland A."/>
            <person name="Barry K.W."/>
            <person name="Cichocki N."/>
            <person name="Veneault-Fourrey C."/>
            <person name="LaButti K."/>
            <person name="Lindquist E.A."/>
            <person name="Lipzen A."/>
            <person name="Lundell T."/>
            <person name="Morin E."/>
            <person name="Murat C."/>
            <person name="Riley R."/>
            <person name="Ohm R."/>
            <person name="Sun H."/>
            <person name="Tunlid A."/>
            <person name="Henrissat B."/>
            <person name="Grigoriev I.V."/>
            <person name="Hibbett D.S."/>
            <person name="Martin F."/>
        </authorList>
    </citation>
    <scope>NUCLEOTIDE SEQUENCE [LARGE SCALE GENOMIC DNA]</scope>
    <source>
        <strain evidence="2 3">SS14</strain>
    </source>
</reference>
<dbReference type="SMART" id="SM00855">
    <property type="entry name" value="PGAM"/>
    <property type="match status" value="1"/>
</dbReference>
<dbReference type="Proteomes" id="UP000054279">
    <property type="component" value="Unassembled WGS sequence"/>
</dbReference>
<gene>
    <name evidence="2" type="ORF">M422DRAFT_54231</name>
</gene>